<keyword evidence="3 6" id="KW-0812">Transmembrane</keyword>
<feature type="transmembrane region" description="Helical" evidence="6">
    <location>
        <begin position="118"/>
        <end position="147"/>
    </location>
</feature>
<keyword evidence="2" id="KW-1003">Cell membrane</keyword>
<dbReference type="EMBL" id="VLKH01000010">
    <property type="protein sequence ID" value="TWH78145.1"/>
    <property type="molecule type" value="Genomic_DNA"/>
</dbReference>
<feature type="transmembrane region" description="Helical" evidence="6">
    <location>
        <begin position="411"/>
        <end position="433"/>
    </location>
</feature>
<dbReference type="GO" id="GO:0005886">
    <property type="term" value="C:plasma membrane"/>
    <property type="evidence" value="ECO:0007669"/>
    <property type="project" value="UniProtKB-SubCell"/>
</dbReference>
<evidence type="ECO:0000256" key="4">
    <source>
        <dbReference type="ARBA" id="ARBA00022989"/>
    </source>
</evidence>
<accession>A0A562J5I7</accession>
<feature type="transmembrane region" description="Helical" evidence="6">
    <location>
        <begin position="317"/>
        <end position="339"/>
    </location>
</feature>
<feature type="transmembrane region" description="Helical" evidence="6">
    <location>
        <begin position="81"/>
        <end position="106"/>
    </location>
</feature>
<evidence type="ECO:0000256" key="6">
    <source>
        <dbReference type="SAM" id="Phobius"/>
    </source>
</evidence>
<gene>
    <name evidence="7" type="ORF">LY60_02985</name>
</gene>
<keyword evidence="4 6" id="KW-1133">Transmembrane helix</keyword>
<dbReference type="InterPro" id="IPR051679">
    <property type="entry name" value="DASS-Related_Transporters"/>
</dbReference>
<keyword evidence="5 6" id="KW-0472">Membrane</keyword>
<evidence type="ECO:0000256" key="3">
    <source>
        <dbReference type="ARBA" id="ARBA00022692"/>
    </source>
</evidence>
<proteinExistence type="predicted"/>
<protein>
    <submittedName>
        <fullName evidence="7">Putative ion transporter superfamily protein YfcC</fullName>
    </submittedName>
</protein>
<evidence type="ECO:0000313" key="8">
    <source>
        <dbReference type="Proteomes" id="UP000315343"/>
    </source>
</evidence>
<evidence type="ECO:0000256" key="5">
    <source>
        <dbReference type="ARBA" id="ARBA00023136"/>
    </source>
</evidence>
<comment type="subcellular location">
    <subcellularLocation>
        <location evidence="1">Cell membrane</location>
        <topology evidence="1">Multi-pass membrane protein</topology>
    </subcellularLocation>
</comment>
<evidence type="ECO:0000256" key="2">
    <source>
        <dbReference type="ARBA" id="ARBA00022475"/>
    </source>
</evidence>
<reference evidence="7 8" key="1">
    <citation type="submission" date="2019-07" db="EMBL/GenBank/DDBJ databases">
        <title>Genomic Encyclopedia of Type Strains, Phase I: the one thousand microbial genomes (KMG-I) project.</title>
        <authorList>
            <person name="Kyrpides N."/>
        </authorList>
    </citation>
    <scope>NUCLEOTIDE SEQUENCE [LARGE SCALE GENOMIC DNA]</scope>
    <source>
        <strain evidence="7 8">DSM 13558</strain>
    </source>
</reference>
<dbReference type="PANTHER" id="PTHR43652:SF2">
    <property type="entry name" value="BASIC AMINO ACID ANTIPORTER YFCC-RELATED"/>
    <property type="match status" value="1"/>
</dbReference>
<feature type="transmembrane region" description="Helical" evidence="6">
    <location>
        <begin position="12"/>
        <end position="32"/>
    </location>
</feature>
<dbReference type="PANTHER" id="PTHR43652">
    <property type="entry name" value="BASIC AMINO ACID ANTIPORTER YFCC-RELATED"/>
    <property type="match status" value="1"/>
</dbReference>
<feature type="transmembrane region" description="Helical" evidence="6">
    <location>
        <begin position="439"/>
        <end position="461"/>
    </location>
</feature>
<feature type="transmembrane region" description="Helical" evidence="6">
    <location>
        <begin position="361"/>
        <end position="390"/>
    </location>
</feature>
<dbReference type="InterPro" id="IPR018385">
    <property type="entry name" value="C4_dicarb_anaerob_car-like"/>
</dbReference>
<evidence type="ECO:0000256" key="1">
    <source>
        <dbReference type="ARBA" id="ARBA00004651"/>
    </source>
</evidence>
<dbReference type="AlphaFoldDB" id="A0A562J5I7"/>
<dbReference type="Pfam" id="PF03606">
    <property type="entry name" value="DcuC"/>
    <property type="match status" value="1"/>
</dbReference>
<dbReference type="Proteomes" id="UP000315343">
    <property type="component" value="Unassembled WGS sequence"/>
</dbReference>
<keyword evidence="8" id="KW-1185">Reference proteome</keyword>
<organism evidence="7 8">
    <name type="scientific">Sedimentibacter saalensis</name>
    <dbReference type="NCBI Taxonomy" id="130788"/>
    <lineage>
        <taxon>Bacteria</taxon>
        <taxon>Bacillati</taxon>
        <taxon>Bacillota</taxon>
        <taxon>Tissierellia</taxon>
        <taxon>Sedimentibacter</taxon>
    </lineage>
</organism>
<name>A0A562J5I7_9FIRM</name>
<feature type="transmembrane region" description="Helical" evidence="6">
    <location>
        <begin position="197"/>
        <end position="216"/>
    </location>
</feature>
<feature type="transmembrane region" description="Helical" evidence="6">
    <location>
        <begin position="256"/>
        <end position="274"/>
    </location>
</feature>
<evidence type="ECO:0000313" key="7">
    <source>
        <dbReference type="EMBL" id="TWH78145.1"/>
    </source>
</evidence>
<comment type="caution">
    <text evidence="7">The sequence shown here is derived from an EMBL/GenBank/DDBJ whole genome shotgun (WGS) entry which is preliminary data.</text>
</comment>
<sequence length="466" mass="50412">MEKIKKGSFKMPHSLVIVALVVIFAVAMTWIIPAGQYARVENAQGMKVIDPNTFEYVESSPVNPLKIPQFAVEGYIKTANLIFVILFSGAAFDVITTSGALQSLIAMFAKKYSTKESVFIPALTLVFALICTTQGVNTFIGFAPIMVMIARGFGFDSIVGAGIILLGGAVGFSTGTLNVSTTIVAQKIAEVPLYSGIGYRTVSFVVFFIITNIYLVRYAKKIRLNPEQSPMYDLDKQESIQGNADSFDEPMTTRKWMVILTLFAVLGVIVYGGIKLEWDLEETAAAFIWMAIIAGIAAGYGPSKIAKCFVNGSKRMIGAALIIGLARSVSNVLTAGLIMDSTIHAFAQALGSIPKYLQGPFIYIANIIINMFITSGSGQAAAVMPIFIPLADMIGMTRQTSILAFNFGDGFCNYILPTSTALMGILGASNIPYDRWMKFMWKLFLIWVATGSVLMLGAQIINLGPI</sequence>
<feature type="transmembrane region" description="Helical" evidence="6">
    <location>
        <begin position="286"/>
        <end position="305"/>
    </location>
</feature>